<keyword evidence="2" id="KW-1185">Reference proteome</keyword>
<proteinExistence type="predicted"/>
<comment type="caution">
    <text evidence="1">The sequence shown here is derived from an EMBL/GenBank/DDBJ whole genome shotgun (WGS) entry which is preliminary data.</text>
</comment>
<organism evidence="1 2">
    <name type="scientific">Enterococcus aquimarinus</name>
    <dbReference type="NCBI Taxonomy" id="328396"/>
    <lineage>
        <taxon>Bacteria</taxon>
        <taxon>Bacillati</taxon>
        <taxon>Bacillota</taxon>
        <taxon>Bacilli</taxon>
        <taxon>Lactobacillales</taxon>
        <taxon>Enterococcaceae</taxon>
        <taxon>Enterococcus</taxon>
    </lineage>
</organism>
<dbReference type="EMBL" id="JXKD01000003">
    <property type="protein sequence ID" value="OJG11576.1"/>
    <property type="molecule type" value="Genomic_DNA"/>
</dbReference>
<dbReference type="InterPro" id="IPR006439">
    <property type="entry name" value="HAD-SF_hydro_IA"/>
</dbReference>
<dbReference type="PANTHER" id="PTHR18901:SF38">
    <property type="entry name" value="PSEUDOURIDINE-5'-PHOSPHATASE"/>
    <property type="match status" value="1"/>
</dbReference>
<dbReference type="SFLD" id="SFLDS00003">
    <property type="entry name" value="Haloacid_Dehalogenase"/>
    <property type="match status" value="1"/>
</dbReference>
<dbReference type="InterPro" id="IPR041492">
    <property type="entry name" value="HAD_2"/>
</dbReference>
<dbReference type="Pfam" id="PF13419">
    <property type="entry name" value="HAD_2"/>
    <property type="match status" value="1"/>
</dbReference>
<dbReference type="CDD" id="cd07505">
    <property type="entry name" value="HAD_BPGM-like"/>
    <property type="match status" value="1"/>
</dbReference>
<dbReference type="AlphaFoldDB" id="A0A1L8QVQ1"/>
<dbReference type="Proteomes" id="UP000182149">
    <property type="component" value="Unassembled WGS sequence"/>
</dbReference>
<dbReference type="PANTHER" id="PTHR18901">
    <property type="entry name" value="2-DEOXYGLUCOSE-6-PHOSPHATE PHOSPHATASE 2"/>
    <property type="match status" value="1"/>
</dbReference>
<dbReference type="SUPFAM" id="SSF56784">
    <property type="entry name" value="HAD-like"/>
    <property type="match status" value="1"/>
</dbReference>
<dbReference type="Gene3D" id="3.40.50.1000">
    <property type="entry name" value="HAD superfamily/HAD-like"/>
    <property type="match status" value="1"/>
</dbReference>
<dbReference type="Gene3D" id="1.10.150.240">
    <property type="entry name" value="Putative phosphatase, domain 2"/>
    <property type="match status" value="1"/>
</dbReference>
<keyword evidence="1" id="KW-0378">Hydrolase</keyword>
<name>A0A1L8QVQ1_9ENTE</name>
<dbReference type="SFLD" id="SFLDG01129">
    <property type="entry name" value="C1.5:_HAD__Beta-PGM__Phosphata"/>
    <property type="match status" value="1"/>
</dbReference>
<protein>
    <submittedName>
        <fullName evidence="1">Hydrolase</fullName>
    </submittedName>
</protein>
<accession>A0A1L8QVQ1</accession>
<evidence type="ECO:0000313" key="1">
    <source>
        <dbReference type="EMBL" id="OJG11576.1"/>
    </source>
</evidence>
<dbReference type="InterPro" id="IPR036412">
    <property type="entry name" value="HAD-like_sf"/>
</dbReference>
<evidence type="ECO:0000313" key="2">
    <source>
        <dbReference type="Proteomes" id="UP000182149"/>
    </source>
</evidence>
<dbReference type="OrthoDB" id="9797743at2"/>
<gene>
    <name evidence="1" type="ORF">RU93_GL001571</name>
</gene>
<dbReference type="InterPro" id="IPR023214">
    <property type="entry name" value="HAD_sf"/>
</dbReference>
<dbReference type="NCBIfam" id="TIGR01509">
    <property type="entry name" value="HAD-SF-IA-v3"/>
    <property type="match status" value="1"/>
</dbReference>
<dbReference type="GO" id="GO:0016787">
    <property type="term" value="F:hydrolase activity"/>
    <property type="evidence" value="ECO:0007669"/>
    <property type="project" value="UniProtKB-KW"/>
</dbReference>
<dbReference type="SFLD" id="SFLDG01135">
    <property type="entry name" value="C1.5.6:_HAD__Beta-PGM__Phospha"/>
    <property type="match status" value="1"/>
</dbReference>
<dbReference type="RefSeq" id="WP_071874311.1">
    <property type="nucleotide sequence ID" value="NZ_JBHSHF010000014.1"/>
</dbReference>
<sequence>MPTYQGIIFDLDGLLFDTERLYYQATQEVADVMGIPYDEATYHGYIGISDDELWRIYHDLYDTDFGQEKVNQFITRSFNRGIEMFENGEAHLKEGALELLTYLNKKRISKVIASSNQRRIIDILLNKVGIREEFEAIFSFENVKRAKPDPEIFQLAHQFLSLPKKEVLVLEDSQNGVLAAHRATLDVVMVPDLIEPTPATKAKTTHILPSLLEVPAFLEM</sequence>
<dbReference type="PRINTS" id="PR00413">
    <property type="entry name" value="HADHALOGNASE"/>
</dbReference>
<dbReference type="InterPro" id="IPR023198">
    <property type="entry name" value="PGP-like_dom2"/>
</dbReference>
<reference evidence="1 2" key="1">
    <citation type="submission" date="2014-12" db="EMBL/GenBank/DDBJ databases">
        <title>Draft genome sequences of 29 type strains of Enterococci.</title>
        <authorList>
            <person name="Zhong Z."/>
            <person name="Sun Z."/>
            <person name="Liu W."/>
            <person name="Zhang W."/>
            <person name="Zhang H."/>
        </authorList>
    </citation>
    <scope>NUCLEOTIDE SEQUENCE [LARGE SCALE GENOMIC DNA]</scope>
    <source>
        <strain evidence="1 2">DSM 17690</strain>
    </source>
</reference>
<dbReference type="STRING" id="328396.RU93_GL001571"/>